<proteinExistence type="predicted"/>
<organism evidence="1 2">
    <name type="scientific">Rhynchospora pubera</name>
    <dbReference type="NCBI Taxonomy" id="906938"/>
    <lineage>
        <taxon>Eukaryota</taxon>
        <taxon>Viridiplantae</taxon>
        <taxon>Streptophyta</taxon>
        <taxon>Embryophyta</taxon>
        <taxon>Tracheophyta</taxon>
        <taxon>Spermatophyta</taxon>
        <taxon>Magnoliopsida</taxon>
        <taxon>Liliopsida</taxon>
        <taxon>Poales</taxon>
        <taxon>Cyperaceae</taxon>
        <taxon>Cyperoideae</taxon>
        <taxon>Rhynchosporeae</taxon>
        <taxon>Rhynchospora</taxon>
    </lineage>
</organism>
<dbReference type="EMBL" id="JAMFTS010000005">
    <property type="protein sequence ID" value="KAJ4751491.1"/>
    <property type="molecule type" value="Genomic_DNA"/>
</dbReference>
<gene>
    <name evidence="1" type="ORF">LUZ62_085896</name>
</gene>
<keyword evidence="2" id="KW-1185">Reference proteome</keyword>
<dbReference type="InterPro" id="IPR025886">
    <property type="entry name" value="PP2-like"/>
</dbReference>
<dbReference type="Pfam" id="PF14299">
    <property type="entry name" value="PP2"/>
    <property type="match status" value="1"/>
</dbReference>
<dbReference type="PANTHER" id="PTHR32278">
    <property type="entry name" value="F-BOX DOMAIN-CONTAINING PROTEIN"/>
    <property type="match status" value="1"/>
</dbReference>
<accession>A0AAV8C7R1</accession>
<evidence type="ECO:0000313" key="1">
    <source>
        <dbReference type="EMBL" id="KAJ4751491.1"/>
    </source>
</evidence>
<comment type="caution">
    <text evidence="1">The sequence shown here is derived from an EMBL/GenBank/DDBJ whole genome shotgun (WGS) entry which is preliminary data.</text>
</comment>
<evidence type="ECO:0000313" key="2">
    <source>
        <dbReference type="Proteomes" id="UP001140206"/>
    </source>
</evidence>
<name>A0AAV8C7R1_9POAL</name>
<sequence length="229" mass="26567">MIAARELKFVWGEDKNYWKWIPLSNSRFSEGILLLEVCWLEIRAKIKCRVLSARTAYAAYLIFSMEDGANWLDTILQKSSIIMNGMTVSKHWICIEPEGSTRRRHAQHIRNADKIGPNVKVPEDRDDGWKEIEMGRFYISDGDDEDVEVKLTEVRGWDRMSGLLLQGIEFRPLKDQSAFSFPTSNLDENLIVEYKGDPDELSFFEIIPPIPVGLEELNSYKIEHYNFSD</sequence>
<dbReference type="AlphaFoldDB" id="A0AAV8C7R1"/>
<reference evidence="1" key="1">
    <citation type="submission" date="2022-08" db="EMBL/GenBank/DDBJ databases">
        <authorList>
            <person name="Marques A."/>
        </authorList>
    </citation>
    <scope>NUCLEOTIDE SEQUENCE</scope>
    <source>
        <strain evidence="1">RhyPub2mFocal</strain>
        <tissue evidence="1">Leaves</tissue>
    </source>
</reference>
<dbReference type="Proteomes" id="UP001140206">
    <property type="component" value="Chromosome 5"/>
</dbReference>
<protein>
    <submittedName>
        <fullName evidence="1">F-box family protein</fullName>
    </submittedName>
</protein>
<dbReference type="PANTHER" id="PTHR32278:SF111">
    <property type="entry name" value="F-BOX PROTEIN PP2-B12-RELATED"/>
    <property type="match status" value="1"/>
</dbReference>